<protein>
    <submittedName>
        <fullName evidence="1">Uncharacterized protein</fullName>
    </submittedName>
</protein>
<gene>
    <name evidence="1" type="ORF">PLOB_00026770</name>
</gene>
<keyword evidence="2" id="KW-1185">Reference proteome</keyword>
<reference evidence="1 2" key="1">
    <citation type="submission" date="2022-05" db="EMBL/GenBank/DDBJ databases">
        <authorList>
            <consortium name="Genoscope - CEA"/>
            <person name="William W."/>
        </authorList>
    </citation>
    <scope>NUCLEOTIDE SEQUENCE [LARGE SCALE GENOMIC DNA]</scope>
</reference>
<name>A0ABN8NQJ7_9CNID</name>
<comment type="caution">
    <text evidence="1">The sequence shown here is derived from an EMBL/GenBank/DDBJ whole genome shotgun (WGS) entry which is preliminary data.</text>
</comment>
<sequence length="107" mass="12512">KQSICDQLNSHFINVGNGLADKLPKHDIYPLVLIFFATTYGEHTESALPLLNLLDVLTVHNVYRIQILKFTYLWHKGLLPKLFSNYFQYASNVHKYNTRYASKQNFH</sequence>
<evidence type="ECO:0000313" key="2">
    <source>
        <dbReference type="Proteomes" id="UP001159405"/>
    </source>
</evidence>
<evidence type="ECO:0000313" key="1">
    <source>
        <dbReference type="EMBL" id="CAH3118567.1"/>
    </source>
</evidence>
<dbReference type="Proteomes" id="UP001159405">
    <property type="component" value="Unassembled WGS sequence"/>
</dbReference>
<dbReference type="EMBL" id="CALNXK010000032">
    <property type="protein sequence ID" value="CAH3118567.1"/>
    <property type="molecule type" value="Genomic_DNA"/>
</dbReference>
<accession>A0ABN8NQJ7</accession>
<proteinExistence type="predicted"/>
<feature type="non-terminal residue" evidence="1">
    <location>
        <position position="1"/>
    </location>
</feature>
<organism evidence="1 2">
    <name type="scientific">Porites lobata</name>
    <dbReference type="NCBI Taxonomy" id="104759"/>
    <lineage>
        <taxon>Eukaryota</taxon>
        <taxon>Metazoa</taxon>
        <taxon>Cnidaria</taxon>
        <taxon>Anthozoa</taxon>
        <taxon>Hexacorallia</taxon>
        <taxon>Scleractinia</taxon>
        <taxon>Fungiina</taxon>
        <taxon>Poritidae</taxon>
        <taxon>Porites</taxon>
    </lineage>
</organism>